<dbReference type="AlphaFoldDB" id="A0A6G9QJH7"/>
<proteinExistence type="predicted"/>
<feature type="chain" id="PRO_5026142027" evidence="1">
    <location>
        <begin position="21"/>
        <end position="131"/>
    </location>
</feature>
<accession>A0A6G9QJH7</accession>
<organism evidence="2 3">
    <name type="scientific">Shewanella aestuarii</name>
    <dbReference type="NCBI Taxonomy" id="1028752"/>
    <lineage>
        <taxon>Bacteria</taxon>
        <taxon>Pseudomonadati</taxon>
        <taxon>Pseudomonadota</taxon>
        <taxon>Gammaproteobacteria</taxon>
        <taxon>Alteromonadales</taxon>
        <taxon>Shewanellaceae</taxon>
        <taxon>Shewanella</taxon>
    </lineage>
</organism>
<keyword evidence="3" id="KW-1185">Reference proteome</keyword>
<dbReference type="RefSeq" id="WP_167676906.1">
    <property type="nucleotide sequence ID" value="NZ_CP050313.1"/>
</dbReference>
<dbReference type="Gene3D" id="2.60.40.3230">
    <property type="match status" value="1"/>
</dbReference>
<sequence>MNKFSNYLLLTLCLFLSACANHTAGVSVNSQGEVRVDNTSFAREVAVSNVISKQAADLIQASAQLTSLVASDLRIQYKFTWFDANGLTVEDEATSWKSVKLHGKQQLQVAAVAPNATAVRFEVYVRKAFSN</sequence>
<dbReference type="InterPro" id="IPR010824">
    <property type="entry name" value="DUF1425"/>
</dbReference>
<name>A0A6G9QJH7_9GAMM</name>
<dbReference type="PROSITE" id="PS51257">
    <property type="entry name" value="PROKAR_LIPOPROTEIN"/>
    <property type="match status" value="1"/>
</dbReference>
<dbReference type="Pfam" id="PF07233">
    <property type="entry name" value="DUF1425"/>
    <property type="match status" value="1"/>
</dbReference>
<dbReference type="CDD" id="cd09030">
    <property type="entry name" value="DUF1425"/>
    <property type="match status" value="1"/>
</dbReference>
<dbReference type="Proteomes" id="UP000502608">
    <property type="component" value="Chromosome"/>
</dbReference>
<dbReference type="InterPro" id="IPR038483">
    <property type="entry name" value="YcfL-like_sf"/>
</dbReference>
<evidence type="ECO:0000256" key="1">
    <source>
        <dbReference type="SAM" id="SignalP"/>
    </source>
</evidence>
<protein>
    <submittedName>
        <fullName evidence="2">YcfL family protein</fullName>
    </submittedName>
</protein>
<keyword evidence="1" id="KW-0732">Signal</keyword>
<evidence type="ECO:0000313" key="2">
    <source>
        <dbReference type="EMBL" id="QIR14293.1"/>
    </source>
</evidence>
<dbReference type="KEGG" id="saes:HBH39_07165"/>
<gene>
    <name evidence="2" type="ORF">HBH39_07165</name>
</gene>
<dbReference type="EMBL" id="CP050313">
    <property type="protein sequence ID" value="QIR14293.1"/>
    <property type="molecule type" value="Genomic_DNA"/>
</dbReference>
<reference evidence="2 3" key="1">
    <citation type="submission" date="2020-03" db="EMBL/GenBank/DDBJ databases">
        <title>Complete genome sequence of Shewanella sp.</title>
        <authorList>
            <person name="Kim Y.-S."/>
            <person name="Kim S.-J."/>
            <person name="Jung H.-K."/>
            <person name="Kim K.-H."/>
        </authorList>
    </citation>
    <scope>NUCLEOTIDE SEQUENCE [LARGE SCALE GENOMIC DNA]</scope>
    <source>
        <strain evidence="2 3">PN3F2</strain>
    </source>
</reference>
<evidence type="ECO:0000313" key="3">
    <source>
        <dbReference type="Proteomes" id="UP000502608"/>
    </source>
</evidence>
<feature type="signal peptide" evidence="1">
    <location>
        <begin position="1"/>
        <end position="20"/>
    </location>
</feature>